<name>A0A5C5Y0E3_9PLAN</name>
<dbReference type="EMBL" id="SJPL01000001">
    <property type="protein sequence ID" value="TWT68644.1"/>
    <property type="molecule type" value="Genomic_DNA"/>
</dbReference>
<dbReference type="AlphaFoldDB" id="A0A5C5Y0E3"/>
<evidence type="ECO:0000313" key="2">
    <source>
        <dbReference type="Proteomes" id="UP000317238"/>
    </source>
</evidence>
<reference evidence="1 2" key="1">
    <citation type="submission" date="2019-02" db="EMBL/GenBank/DDBJ databases">
        <title>Deep-cultivation of Planctomycetes and their phenomic and genomic characterization uncovers novel biology.</title>
        <authorList>
            <person name="Wiegand S."/>
            <person name="Jogler M."/>
            <person name="Boedeker C."/>
            <person name="Pinto D."/>
            <person name="Vollmers J."/>
            <person name="Rivas-Marin E."/>
            <person name="Kohn T."/>
            <person name="Peeters S.H."/>
            <person name="Heuer A."/>
            <person name="Rast P."/>
            <person name="Oberbeckmann S."/>
            <person name="Bunk B."/>
            <person name="Jeske O."/>
            <person name="Meyerdierks A."/>
            <person name="Storesund J.E."/>
            <person name="Kallscheuer N."/>
            <person name="Luecker S."/>
            <person name="Lage O.M."/>
            <person name="Pohl T."/>
            <person name="Merkel B.J."/>
            <person name="Hornburger P."/>
            <person name="Mueller R.-W."/>
            <person name="Bruemmer F."/>
            <person name="Labrenz M."/>
            <person name="Spormann A.M."/>
            <person name="Op Den Camp H."/>
            <person name="Overmann J."/>
            <person name="Amann R."/>
            <person name="Jetten M.S.M."/>
            <person name="Mascher T."/>
            <person name="Medema M.H."/>
            <person name="Devos D.P."/>
            <person name="Kaster A.-K."/>
            <person name="Ovreas L."/>
            <person name="Rohde M."/>
            <person name="Galperin M.Y."/>
            <person name="Jogler C."/>
        </authorList>
    </citation>
    <scope>NUCLEOTIDE SEQUENCE [LARGE SCALE GENOMIC DNA]</scope>
    <source>
        <strain evidence="1 2">Pan14r</strain>
    </source>
</reference>
<dbReference type="CDD" id="cd02230">
    <property type="entry name" value="cupin_HP0902-like"/>
    <property type="match status" value="1"/>
</dbReference>
<dbReference type="Proteomes" id="UP000317238">
    <property type="component" value="Unassembled WGS sequence"/>
</dbReference>
<evidence type="ECO:0008006" key="3">
    <source>
        <dbReference type="Google" id="ProtNLM"/>
    </source>
</evidence>
<dbReference type="Gene3D" id="2.60.120.10">
    <property type="entry name" value="Jelly Rolls"/>
    <property type="match status" value="1"/>
</dbReference>
<protein>
    <recommendedName>
        <fullName evidence="3">Cupin domain protein</fullName>
    </recommendedName>
</protein>
<dbReference type="InterPro" id="IPR011051">
    <property type="entry name" value="RmlC_Cupin_sf"/>
</dbReference>
<dbReference type="PANTHER" id="PTHR37694">
    <property type="entry name" value="SLR8022 PROTEIN"/>
    <property type="match status" value="1"/>
</dbReference>
<dbReference type="InterPro" id="IPR014710">
    <property type="entry name" value="RmlC-like_jellyroll"/>
</dbReference>
<dbReference type="SUPFAM" id="SSF51182">
    <property type="entry name" value="RmlC-like cupins"/>
    <property type="match status" value="1"/>
</dbReference>
<organism evidence="1 2">
    <name type="scientific">Crateriforma conspicua</name>
    <dbReference type="NCBI Taxonomy" id="2527996"/>
    <lineage>
        <taxon>Bacteria</taxon>
        <taxon>Pseudomonadati</taxon>
        <taxon>Planctomycetota</taxon>
        <taxon>Planctomycetia</taxon>
        <taxon>Planctomycetales</taxon>
        <taxon>Planctomycetaceae</taxon>
        <taxon>Crateriforma</taxon>
    </lineage>
</organism>
<accession>A0A5C5Y0E3</accession>
<gene>
    <name evidence="1" type="ORF">Pan14r_08910</name>
</gene>
<comment type="caution">
    <text evidence="1">The sequence shown here is derived from an EMBL/GenBank/DDBJ whole genome shotgun (WGS) entry which is preliminary data.</text>
</comment>
<sequence>MSDQAKTFLDLTTEVEIQTGGTISKTLHQDDGLKVVLFGFDAGQELSEHTAAVPAILQFLDGDATVTLGDETIQASAGTFVHMAANLSHSITANKATKMLLLLLKGAKSNA</sequence>
<dbReference type="OrthoDB" id="9793184at2"/>
<dbReference type="PANTHER" id="PTHR37694:SF1">
    <property type="entry name" value="SLR8022 PROTEIN"/>
    <property type="match status" value="1"/>
</dbReference>
<proteinExistence type="predicted"/>
<keyword evidence="2" id="KW-1185">Reference proteome</keyword>
<evidence type="ECO:0000313" key="1">
    <source>
        <dbReference type="EMBL" id="TWT68644.1"/>
    </source>
</evidence>
<dbReference type="RefSeq" id="WP_145295743.1">
    <property type="nucleotide sequence ID" value="NZ_CP036319.1"/>
</dbReference>